<dbReference type="GO" id="GO:0046360">
    <property type="term" value="P:2-oxobutyrate biosynthetic process"/>
    <property type="evidence" value="ECO:0007669"/>
    <property type="project" value="TreeGrafter"/>
</dbReference>
<feature type="domain" description="Threonine synthase N-terminal" evidence="2">
    <location>
        <begin position="2"/>
        <end position="81"/>
    </location>
</feature>
<sequence>MKYVSTRGNKQECSFIEAFLNSYAEDGGLFCPKEIPRISDEQMKEWSRLSFFDLSVAIMSLFVCGDDISCEDLERVLKMTYEHFHNPDLLTMKKVGVINFAELFYGPTYHVKDFSMQFIGQLLKFLVDKDDEHDRCQIYAVVVGTNSDTGAAMLAGTGYIDYRVNGFSIYPRDKIGYIQEREMISNVTSNGHSLCMEKSGIAEVLRITRDLVVHNTHRDRIHLISANSCNIVRVLCEIPIVFYTYFHSTEFPRKLSIATTSTNLKSLYSLLLCRAMGLPLERILVACPPDSTVVTLFTTGHYHIPTSEGEDEEGAIYIHSNLERVLHFIVGGDVTAIMTPILQGEEVQIPVSALHKAVPFVLALPVDEATTSKAITLLYHSAYHYLVCPGTASMLVVIAVFVHYINTHHITAEQVDNDAFYAAPLPSLEEAIKDVLVDKTTEVICSSIAHPGKFPYFVAEALNAPAGNIMPKDIQSLPLRNSRISVIPNNLDFIRNYIAHICFDCVKQFYHYPCFFPHTQITPISGTPFNRLNCGKRKQFQHVSVAGR</sequence>
<evidence type="ECO:0000313" key="4">
    <source>
        <dbReference type="Proteomes" id="UP000078348"/>
    </source>
</evidence>
<dbReference type="InterPro" id="IPR029144">
    <property type="entry name" value="Thr_synth_N"/>
</dbReference>
<dbReference type="PANTHER" id="PTHR42690">
    <property type="entry name" value="THREONINE SYNTHASE FAMILY MEMBER"/>
    <property type="match status" value="1"/>
</dbReference>
<dbReference type="GO" id="GO:0030170">
    <property type="term" value="F:pyridoxal phosphate binding"/>
    <property type="evidence" value="ECO:0007669"/>
    <property type="project" value="TreeGrafter"/>
</dbReference>
<accession>A0A196SIK3</accession>
<reference evidence="3 4" key="1">
    <citation type="submission" date="2016-05" db="EMBL/GenBank/DDBJ databases">
        <title>Nuclear genome of Blastocystis sp. subtype 1 NandII.</title>
        <authorList>
            <person name="Gentekaki E."/>
            <person name="Curtis B."/>
            <person name="Stairs C."/>
            <person name="Eme L."/>
            <person name="Herman E."/>
            <person name="Klimes V."/>
            <person name="Arias M.C."/>
            <person name="Elias M."/>
            <person name="Hilliou F."/>
            <person name="Klute M."/>
            <person name="Malik S.-B."/>
            <person name="Pightling A."/>
            <person name="Rachubinski R."/>
            <person name="Salas D."/>
            <person name="Schlacht A."/>
            <person name="Suga H."/>
            <person name="Archibald J."/>
            <person name="Ball S.G."/>
            <person name="Clark G."/>
            <person name="Dacks J."/>
            <person name="Van Der Giezen M."/>
            <person name="Tsaousis A."/>
            <person name="Roger A."/>
        </authorList>
    </citation>
    <scope>NUCLEOTIDE SEQUENCE [LARGE SCALE GENOMIC DNA]</scope>
    <source>
        <strain evidence="4">ATCC 50177 / NandII</strain>
    </source>
</reference>
<feature type="transmembrane region" description="Helical" evidence="1">
    <location>
        <begin position="382"/>
        <end position="405"/>
    </location>
</feature>
<dbReference type="AlphaFoldDB" id="A0A196SIK3"/>
<protein>
    <submittedName>
        <fullName evidence="3">Threonine synthase</fullName>
    </submittedName>
</protein>
<dbReference type="InterPro" id="IPR037158">
    <property type="entry name" value="Thr_synth_N_sf"/>
</dbReference>
<dbReference type="Pfam" id="PF24857">
    <property type="entry name" value="THR4_C"/>
    <property type="match status" value="1"/>
</dbReference>
<dbReference type="InterPro" id="IPR036052">
    <property type="entry name" value="TrpB-like_PALP_sf"/>
</dbReference>
<gene>
    <name evidence="3" type="ORF">AV274_1421</name>
</gene>
<keyword evidence="1" id="KW-0812">Transmembrane</keyword>
<dbReference type="Proteomes" id="UP000078348">
    <property type="component" value="Unassembled WGS sequence"/>
</dbReference>
<dbReference type="Gene3D" id="3.90.1380.10">
    <property type="entry name" value="Threonine synthase, N-terminal domain"/>
    <property type="match status" value="1"/>
</dbReference>
<keyword evidence="1" id="KW-1133">Transmembrane helix</keyword>
<dbReference type="InterPro" id="IPR051166">
    <property type="entry name" value="Threonine_Synthase"/>
</dbReference>
<proteinExistence type="predicted"/>
<dbReference type="STRING" id="478820.A0A196SIK3"/>
<dbReference type="OrthoDB" id="5203861at2759"/>
<keyword evidence="4" id="KW-1185">Reference proteome</keyword>
<dbReference type="PANTHER" id="PTHR42690:SF1">
    <property type="entry name" value="THREONINE SYNTHASE-LIKE 2"/>
    <property type="match status" value="1"/>
</dbReference>
<dbReference type="SUPFAM" id="SSF53686">
    <property type="entry name" value="Tryptophan synthase beta subunit-like PLP-dependent enzymes"/>
    <property type="match status" value="1"/>
</dbReference>
<keyword evidence="1" id="KW-0472">Membrane</keyword>
<evidence type="ECO:0000259" key="2">
    <source>
        <dbReference type="Pfam" id="PF14821"/>
    </source>
</evidence>
<dbReference type="EMBL" id="LXWW01000056">
    <property type="protein sequence ID" value="OAO16865.1"/>
    <property type="molecule type" value="Genomic_DNA"/>
</dbReference>
<evidence type="ECO:0000313" key="3">
    <source>
        <dbReference type="EMBL" id="OAO16865.1"/>
    </source>
</evidence>
<dbReference type="GO" id="GO:0009071">
    <property type="term" value="P:serine family amino acid catabolic process"/>
    <property type="evidence" value="ECO:0007669"/>
    <property type="project" value="TreeGrafter"/>
</dbReference>
<evidence type="ECO:0000256" key="1">
    <source>
        <dbReference type="SAM" id="Phobius"/>
    </source>
</evidence>
<name>A0A196SIK3_BLAHN</name>
<dbReference type="Gene3D" id="3.40.50.1100">
    <property type="match status" value="2"/>
</dbReference>
<comment type="caution">
    <text evidence="3">The sequence shown here is derived from an EMBL/GenBank/DDBJ whole genome shotgun (WGS) entry which is preliminary data.</text>
</comment>
<dbReference type="Pfam" id="PF14821">
    <property type="entry name" value="Thr_synth_N"/>
    <property type="match status" value="1"/>
</dbReference>
<organism evidence="3 4">
    <name type="scientific">Blastocystis sp. subtype 1 (strain ATCC 50177 / NandII)</name>
    <dbReference type="NCBI Taxonomy" id="478820"/>
    <lineage>
        <taxon>Eukaryota</taxon>
        <taxon>Sar</taxon>
        <taxon>Stramenopiles</taxon>
        <taxon>Bigyra</taxon>
        <taxon>Opalozoa</taxon>
        <taxon>Opalinata</taxon>
        <taxon>Blastocystidae</taxon>
        <taxon>Blastocystis</taxon>
    </lineage>
</organism>